<dbReference type="EMBL" id="NHTK01005735">
    <property type="protein sequence ID" value="PPQ74677.1"/>
    <property type="molecule type" value="Genomic_DNA"/>
</dbReference>
<keyword evidence="2" id="KW-1185">Reference proteome</keyword>
<reference evidence="1 2" key="1">
    <citation type="journal article" date="2018" name="Evol. Lett.">
        <title>Horizontal gene cluster transfer increased hallucinogenic mushroom diversity.</title>
        <authorList>
            <person name="Reynolds H.T."/>
            <person name="Vijayakumar V."/>
            <person name="Gluck-Thaler E."/>
            <person name="Korotkin H.B."/>
            <person name="Matheny P.B."/>
            <person name="Slot J.C."/>
        </authorList>
    </citation>
    <scope>NUCLEOTIDE SEQUENCE [LARGE SCALE GENOMIC DNA]</scope>
    <source>
        <strain evidence="1 2">2629</strain>
    </source>
</reference>
<dbReference type="InParanoid" id="A0A409W826"/>
<name>A0A409W826_9AGAR</name>
<dbReference type="Proteomes" id="UP000284842">
    <property type="component" value="Unassembled WGS sequence"/>
</dbReference>
<sequence>MSANTSQQAQANIAFKEGAFEYLSERSTIFSDQHNFRIKYNASYNNPSLNSEPCPSLGKCLKDHIARHGRIRVLSFEVSRAGIEQGSNAANAPLNDQAIDRAMGAVFYTISAAQSVQIFTLEINYRNTTEDESYLAPIKFIYRNLSYYASLSMGQNGLRNIQELVIYHVIFKARPSDIGVDQINEKRWLDSNEAFPSLSRLEITIGAEIFDFDEFALWKAGHEDNMQRISAARGQGVLVSGLFTGSLQNVFTGVMRR</sequence>
<protein>
    <submittedName>
        <fullName evidence="1">Uncharacterized protein</fullName>
    </submittedName>
</protein>
<evidence type="ECO:0000313" key="1">
    <source>
        <dbReference type="EMBL" id="PPQ74677.1"/>
    </source>
</evidence>
<evidence type="ECO:0000313" key="2">
    <source>
        <dbReference type="Proteomes" id="UP000284842"/>
    </source>
</evidence>
<accession>A0A409W826</accession>
<proteinExistence type="predicted"/>
<dbReference type="AlphaFoldDB" id="A0A409W826"/>
<gene>
    <name evidence="1" type="ORF">CVT24_003784</name>
</gene>
<comment type="caution">
    <text evidence="1">The sequence shown here is derived from an EMBL/GenBank/DDBJ whole genome shotgun (WGS) entry which is preliminary data.</text>
</comment>
<organism evidence="1 2">
    <name type="scientific">Panaeolus cyanescens</name>
    <dbReference type="NCBI Taxonomy" id="181874"/>
    <lineage>
        <taxon>Eukaryota</taxon>
        <taxon>Fungi</taxon>
        <taxon>Dikarya</taxon>
        <taxon>Basidiomycota</taxon>
        <taxon>Agaricomycotina</taxon>
        <taxon>Agaricomycetes</taxon>
        <taxon>Agaricomycetidae</taxon>
        <taxon>Agaricales</taxon>
        <taxon>Agaricineae</taxon>
        <taxon>Galeropsidaceae</taxon>
        <taxon>Panaeolus</taxon>
    </lineage>
</organism>